<evidence type="ECO:0000313" key="3">
    <source>
        <dbReference type="Proteomes" id="UP000595437"/>
    </source>
</evidence>
<protein>
    <submittedName>
        <fullName evidence="2">Uncharacterized protein</fullName>
    </submittedName>
</protein>
<keyword evidence="1" id="KW-0812">Transmembrane</keyword>
<evidence type="ECO:0000256" key="1">
    <source>
        <dbReference type="SAM" id="Phobius"/>
    </source>
</evidence>
<organism evidence="2 3">
    <name type="scientific">Caligus rogercresseyi</name>
    <name type="common">Sea louse</name>
    <dbReference type="NCBI Taxonomy" id="217165"/>
    <lineage>
        <taxon>Eukaryota</taxon>
        <taxon>Metazoa</taxon>
        <taxon>Ecdysozoa</taxon>
        <taxon>Arthropoda</taxon>
        <taxon>Crustacea</taxon>
        <taxon>Multicrustacea</taxon>
        <taxon>Hexanauplia</taxon>
        <taxon>Copepoda</taxon>
        <taxon>Siphonostomatoida</taxon>
        <taxon>Caligidae</taxon>
        <taxon>Caligus</taxon>
    </lineage>
</organism>
<feature type="transmembrane region" description="Helical" evidence="1">
    <location>
        <begin position="38"/>
        <end position="61"/>
    </location>
</feature>
<keyword evidence="1" id="KW-1133">Transmembrane helix</keyword>
<dbReference type="AlphaFoldDB" id="A0A7T8GVQ1"/>
<keyword evidence="1" id="KW-0472">Membrane</keyword>
<evidence type="ECO:0000313" key="2">
    <source>
        <dbReference type="EMBL" id="QQP38704.1"/>
    </source>
</evidence>
<keyword evidence="3" id="KW-1185">Reference proteome</keyword>
<dbReference type="Proteomes" id="UP000595437">
    <property type="component" value="Chromosome 13"/>
</dbReference>
<reference evidence="3" key="1">
    <citation type="submission" date="2021-01" db="EMBL/GenBank/DDBJ databases">
        <title>Caligus Genome Assembly.</title>
        <authorList>
            <person name="Gallardo-Escarate C."/>
        </authorList>
    </citation>
    <scope>NUCLEOTIDE SEQUENCE [LARGE SCALE GENOMIC DNA]</scope>
</reference>
<sequence>MGLPSYNVNDKNQSYIKIYMRTGVRVKTSTFDFTTPNMIAEIGGTTGLLLGISLIQTCISLKNFVLSKMKKI</sequence>
<name>A0A7T8GVQ1_CALRO</name>
<proteinExistence type="predicted"/>
<dbReference type="EMBL" id="CP045902">
    <property type="protein sequence ID" value="QQP38704.1"/>
    <property type="molecule type" value="Genomic_DNA"/>
</dbReference>
<accession>A0A7T8GVQ1</accession>
<gene>
    <name evidence="2" type="ORF">FKW44_019361</name>
</gene>